<dbReference type="GO" id="GO:0005524">
    <property type="term" value="F:ATP binding"/>
    <property type="evidence" value="ECO:0007669"/>
    <property type="project" value="UniProtKB-KW"/>
</dbReference>
<dbReference type="GO" id="GO:0030687">
    <property type="term" value="C:preribosome, large subunit precursor"/>
    <property type="evidence" value="ECO:0007669"/>
    <property type="project" value="TreeGrafter"/>
</dbReference>
<dbReference type="GO" id="GO:0000055">
    <property type="term" value="P:ribosomal large subunit export from nucleus"/>
    <property type="evidence" value="ECO:0007669"/>
    <property type="project" value="TreeGrafter"/>
</dbReference>
<evidence type="ECO:0000256" key="2">
    <source>
        <dbReference type="ARBA" id="ARBA00022840"/>
    </source>
</evidence>
<evidence type="ECO:0000313" key="4">
    <source>
        <dbReference type="Proteomes" id="UP000014680"/>
    </source>
</evidence>
<dbReference type="KEGG" id="eiv:EIN_217890"/>
<proteinExistence type="predicted"/>
<dbReference type="GO" id="GO:0000027">
    <property type="term" value="P:ribosomal large subunit assembly"/>
    <property type="evidence" value="ECO:0007669"/>
    <property type="project" value="TreeGrafter"/>
</dbReference>
<evidence type="ECO:0000256" key="1">
    <source>
        <dbReference type="ARBA" id="ARBA00022741"/>
    </source>
</evidence>
<keyword evidence="2" id="KW-0067">ATP-binding</keyword>
<dbReference type="GeneID" id="14894308"/>
<dbReference type="OrthoDB" id="6151809at2759"/>
<gene>
    <name evidence="3" type="ORF">EIN_217890</name>
</gene>
<dbReference type="VEuPathDB" id="AmoebaDB:EIN_217890"/>
<dbReference type="GO" id="GO:0005634">
    <property type="term" value="C:nucleus"/>
    <property type="evidence" value="ECO:0007669"/>
    <property type="project" value="TreeGrafter"/>
</dbReference>
<name>L7FPF9_ENTIV</name>
<evidence type="ECO:0000313" key="3">
    <source>
        <dbReference type="EMBL" id="ELP95324.1"/>
    </source>
</evidence>
<sequence length="186" mass="21898">MGWYVVKCIKCGYWFLMENVNFCNPTVLDKLNSLFEPNRYLVLNERGADSNGKSIISKSYKKIRNVYSKYLVVEQNYNEFLELVDKTICNLHTSDEQTQYHVLSLRMLFAVVGTIENLQFERYIILCVMLRSLHPIYQTLTNDLFQELFLSKEVLDYLPISIQFYLLKDIKNISFSSTNDVTDIIQ</sequence>
<reference evidence="3 4" key="1">
    <citation type="submission" date="2012-10" db="EMBL/GenBank/DDBJ databases">
        <authorList>
            <person name="Zafar N."/>
            <person name="Inman J."/>
            <person name="Hall N."/>
            <person name="Lorenzi H."/>
            <person name="Caler E."/>
        </authorList>
    </citation>
    <scope>NUCLEOTIDE SEQUENCE [LARGE SCALE GENOMIC DNA]</scope>
    <source>
        <strain evidence="3 4">IP1</strain>
    </source>
</reference>
<dbReference type="Proteomes" id="UP000014680">
    <property type="component" value="Unassembled WGS sequence"/>
</dbReference>
<dbReference type="RefSeq" id="XP_004262095.1">
    <property type="nucleotide sequence ID" value="XM_004262047.1"/>
</dbReference>
<protein>
    <submittedName>
        <fullName evidence="3">Midasin, putative</fullName>
    </submittedName>
</protein>
<dbReference type="AlphaFoldDB" id="L7FPF9"/>
<dbReference type="PANTHER" id="PTHR48103:SF2">
    <property type="entry name" value="MIDASIN"/>
    <property type="match status" value="1"/>
</dbReference>
<keyword evidence="4" id="KW-1185">Reference proteome</keyword>
<keyword evidence="1" id="KW-0547">Nucleotide-binding</keyword>
<accession>L7FPF9</accession>
<dbReference type="PANTHER" id="PTHR48103">
    <property type="entry name" value="MIDASIN-RELATED"/>
    <property type="match status" value="1"/>
</dbReference>
<dbReference type="EMBL" id="KB206139">
    <property type="protein sequence ID" value="ELP95324.1"/>
    <property type="molecule type" value="Genomic_DNA"/>
</dbReference>
<organism evidence="3 4">
    <name type="scientific">Entamoeba invadens IP1</name>
    <dbReference type="NCBI Taxonomy" id="370355"/>
    <lineage>
        <taxon>Eukaryota</taxon>
        <taxon>Amoebozoa</taxon>
        <taxon>Evosea</taxon>
        <taxon>Archamoebae</taxon>
        <taxon>Mastigamoebida</taxon>
        <taxon>Entamoebidae</taxon>
        <taxon>Entamoeba</taxon>
    </lineage>
</organism>